<evidence type="ECO:0000313" key="1">
    <source>
        <dbReference type="EMBL" id="MCI96717.1"/>
    </source>
</evidence>
<keyword evidence="2" id="KW-1185">Reference proteome</keyword>
<sequence>VAQPSAVARPASSLCVAFRPAPAVLGTSDALLAVVATSPAAAATSVPTCYLLDPSQVLLPLLRASLA</sequence>
<comment type="caution">
    <text evidence="1">The sequence shown here is derived from an EMBL/GenBank/DDBJ whole genome shotgun (WGS) entry which is preliminary data.</text>
</comment>
<feature type="non-terminal residue" evidence="1">
    <location>
        <position position="67"/>
    </location>
</feature>
<accession>A0A392W8J3</accession>
<evidence type="ECO:0000313" key="2">
    <source>
        <dbReference type="Proteomes" id="UP000265520"/>
    </source>
</evidence>
<organism evidence="1 2">
    <name type="scientific">Trifolium medium</name>
    <dbReference type="NCBI Taxonomy" id="97028"/>
    <lineage>
        <taxon>Eukaryota</taxon>
        <taxon>Viridiplantae</taxon>
        <taxon>Streptophyta</taxon>
        <taxon>Embryophyta</taxon>
        <taxon>Tracheophyta</taxon>
        <taxon>Spermatophyta</taxon>
        <taxon>Magnoliopsida</taxon>
        <taxon>eudicotyledons</taxon>
        <taxon>Gunneridae</taxon>
        <taxon>Pentapetalae</taxon>
        <taxon>rosids</taxon>
        <taxon>fabids</taxon>
        <taxon>Fabales</taxon>
        <taxon>Fabaceae</taxon>
        <taxon>Papilionoideae</taxon>
        <taxon>50 kb inversion clade</taxon>
        <taxon>NPAAA clade</taxon>
        <taxon>Hologalegina</taxon>
        <taxon>IRL clade</taxon>
        <taxon>Trifolieae</taxon>
        <taxon>Trifolium</taxon>
    </lineage>
</organism>
<reference evidence="1 2" key="1">
    <citation type="journal article" date="2018" name="Front. Plant Sci.">
        <title>Red Clover (Trifolium pratense) and Zigzag Clover (T. medium) - A Picture of Genomic Similarities and Differences.</title>
        <authorList>
            <person name="Dluhosova J."/>
            <person name="Istvanek J."/>
            <person name="Nedelnik J."/>
            <person name="Repkova J."/>
        </authorList>
    </citation>
    <scope>NUCLEOTIDE SEQUENCE [LARGE SCALE GENOMIC DNA]</scope>
    <source>
        <strain evidence="2">cv. 10/8</strain>
        <tissue evidence="1">Leaf</tissue>
    </source>
</reference>
<protein>
    <submittedName>
        <fullName evidence="1">Uncharacterized protein</fullName>
    </submittedName>
</protein>
<proteinExistence type="predicted"/>
<dbReference type="Proteomes" id="UP000265520">
    <property type="component" value="Unassembled WGS sequence"/>
</dbReference>
<dbReference type="EMBL" id="LXQA011422259">
    <property type="protein sequence ID" value="MCI96717.1"/>
    <property type="molecule type" value="Genomic_DNA"/>
</dbReference>
<feature type="non-terminal residue" evidence="1">
    <location>
        <position position="1"/>
    </location>
</feature>
<name>A0A392W8J3_9FABA</name>
<dbReference type="AlphaFoldDB" id="A0A392W8J3"/>